<dbReference type="Proteomes" id="UP000008225">
    <property type="component" value="Chromosome 11"/>
</dbReference>
<dbReference type="GeneTree" id="ENSGT00940000172063"/>
<proteinExistence type="predicted"/>
<evidence type="ECO:0000313" key="3">
    <source>
        <dbReference type="Proteomes" id="UP000008225"/>
    </source>
</evidence>
<protein>
    <submittedName>
        <fullName evidence="2">Uncharacterized protein</fullName>
    </submittedName>
</protein>
<dbReference type="Ensembl" id="ENSCJAT00000131291.1">
    <property type="protein sequence ID" value="ENSCJAP00000089767.1"/>
    <property type="gene ID" value="ENSCJAG00000081856.1"/>
</dbReference>
<evidence type="ECO:0000313" key="2">
    <source>
        <dbReference type="Ensembl" id="ENSCJAP00000089767.1"/>
    </source>
</evidence>
<reference evidence="2 3" key="1">
    <citation type="submission" date="2009-03" db="EMBL/GenBank/DDBJ databases">
        <authorList>
            <person name="Warren W."/>
            <person name="Ye L."/>
            <person name="Minx P."/>
            <person name="Worley K."/>
            <person name="Gibbs R."/>
            <person name="Wilson R.K."/>
        </authorList>
    </citation>
    <scope>NUCLEOTIDE SEQUENCE [LARGE SCALE GENOMIC DNA]</scope>
</reference>
<keyword evidence="3" id="KW-1185">Reference proteome</keyword>
<feature type="region of interest" description="Disordered" evidence="1">
    <location>
        <begin position="304"/>
        <end position="326"/>
    </location>
</feature>
<accession>A0A8I3X829</accession>
<sequence length="326" mass="36464">MQASAGRAFELTQVAVGVSSPCRVSPTRVVSQGCAPFALTHCSPCRVSPSRVVSQGCMLRPVRIDPLQDICLVLVLATASKATVNVHVYTVFISPGQMPRRRPAAAWKVWVSFRRNCRTVFQSGHAICTVTWEKHGHLNPGADLSEEYGDNRKEGALPGHRRNLTVWVQSLRSYTGSTRGHSSCIDSRMTHSLRSSSWAYSNCTGSSHKSHSPPWIPHKSHSPPWILHKSHSPPWILHKSHSPLWSPHRNHSWSRNRLAHSSRRAHSSWTDSRMTHSLRSSSWAYSNCTERSHSLPCSCHKSHSPPWSPHRSHSLPCSCHRSHSPP</sequence>
<evidence type="ECO:0000256" key="1">
    <source>
        <dbReference type="SAM" id="MobiDB-lite"/>
    </source>
</evidence>
<organism evidence="2 3">
    <name type="scientific">Callithrix jacchus</name>
    <name type="common">White-tufted-ear marmoset</name>
    <name type="synonym">Simia Jacchus</name>
    <dbReference type="NCBI Taxonomy" id="9483"/>
    <lineage>
        <taxon>Eukaryota</taxon>
        <taxon>Metazoa</taxon>
        <taxon>Chordata</taxon>
        <taxon>Craniata</taxon>
        <taxon>Vertebrata</taxon>
        <taxon>Euteleostomi</taxon>
        <taxon>Mammalia</taxon>
        <taxon>Eutheria</taxon>
        <taxon>Euarchontoglires</taxon>
        <taxon>Primates</taxon>
        <taxon>Haplorrhini</taxon>
        <taxon>Platyrrhini</taxon>
        <taxon>Cebidae</taxon>
        <taxon>Callitrichinae</taxon>
        <taxon>Callithrix</taxon>
        <taxon>Callithrix</taxon>
    </lineage>
</organism>
<dbReference type="AlphaFoldDB" id="A0A8I3X829"/>
<reference evidence="2" key="3">
    <citation type="submission" date="2025-09" db="UniProtKB">
        <authorList>
            <consortium name="Ensembl"/>
        </authorList>
    </citation>
    <scope>IDENTIFICATION</scope>
</reference>
<name>A0A8I3X829_CALJA</name>
<reference evidence="2" key="2">
    <citation type="submission" date="2025-08" db="UniProtKB">
        <authorList>
            <consortium name="Ensembl"/>
        </authorList>
    </citation>
    <scope>IDENTIFICATION</scope>
</reference>